<name>A0ABP0XMG0_9BRYO</name>
<gene>
    <name evidence="1" type="ORF">CSSPJE1EN1_LOCUS24401</name>
</gene>
<sequence>MPATAPTTIDGEIQAIETTNNEISCFWQMLFLLNVEDIRAWVHSFLRPHQFSCISSGVRENLLKGSKPCST</sequence>
<organism evidence="1 2">
    <name type="scientific">Sphagnum jensenii</name>
    <dbReference type="NCBI Taxonomy" id="128206"/>
    <lineage>
        <taxon>Eukaryota</taxon>
        <taxon>Viridiplantae</taxon>
        <taxon>Streptophyta</taxon>
        <taxon>Embryophyta</taxon>
        <taxon>Bryophyta</taxon>
        <taxon>Sphagnophytina</taxon>
        <taxon>Sphagnopsida</taxon>
        <taxon>Sphagnales</taxon>
        <taxon>Sphagnaceae</taxon>
        <taxon>Sphagnum</taxon>
    </lineage>
</organism>
<evidence type="ECO:0000313" key="1">
    <source>
        <dbReference type="EMBL" id="CAK9278923.1"/>
    </source>
</evidence>
<dbReference type="EMBL" id="OZ020104">
    <property type="protein sequence ID" value="CAK9278923.1"/>
    <property type="molecule type" value="Genomic_DNA"/>
</dbReference>
<protein>
    <submittedName>
        <fullName evidence="1">Uncharacterized protein</fullName>
    </submittedName>
</protein>
<reference evidence="1" key="1">
    <citation type="submission" date="2024-02" db="EMBL/GenBank/DDBJ databases">
        <authorList>
            <consortium name="ELIXIR-Norway"/>
            <consortium name="Elixir Norway"/>
        </authorList>
    </citation>
    <scope>NUCLEOTIDE SEQUENCE</scope>
</reference>
<evidence type="ECO:0000313" key="2">
    <source>
        <dbReference type="Proteomes" id="UP001497444"/>
    </source>
</evidence>
<keyword evidence="2" id="KW-1185">Reference proteome</keyword>
<proteinExistence type="predicted"/>
<accession>A0ABP0XMG0</accession>
<dbReference type="Proteomes" id="UP001497444">
    <property type="component" value="Chromosome 9"/>
</dbReference>